<dbReference type="EMBL" id="JARPMG010000006">
    <property type="protein sequence ID" value="KAJ8099690.1"/>
    <property type="molecule type" value="Genomic_DNA"/>
</dbReference>
<dbReference type="InterPro" id="IPR000073">
    <property type="entry name" value="AB_hydrolase_1"/>
</dbReference>
<evidence type="ECO:0000256" key="1">
    <source>
        <dbReference type="SAM" id="Phobius"/>
    </source>
</evidence>
<protein>
    <submittedName>
        <fullName evidence="3">Alpha/Beta hydrolase protein</fullName>
    </submittedName>
</protein>
<dbReference type="AlphaFoldDB" id="A0AAD7QR01"/>
<dbReference type="Gene3D" id="3.40.50.1820">
    <property type="entry name" value="alpha/beta hydrolase"/>
    <property type="match status" value="1"/>
</dbReference>
<dbReference type="GO" id="GO:0008474">
    <property type="term" value="F:palmitoyl-(protein) hydrolase activity"/>
    <property type="evidence" value="ECO:0007669"/>
    <property type="project" value="TreeGrafter"/>
</dbReference>
<dbReference type="SUPFAM" id="SSF53474">
    <property type="entry name" value="alpha/beta-Hydrolases"/>
    <property type="match status" value="1"/>
</dbReference>
<feature type="domain" description="AB hydrolase-1" evidence="2">
    <location>
        <begin position="97"/>
        <end position="199"/>
    </location>
</feature>
<feature type="transmembrane region" description="Helical" evidence="1">
    <location>
        <begin position="20"/>
        <end position="38"/>
    </location>
</feature>
<dbReference type="RefSeq" id="XP_056043140.1">
    <property type="nucleotide sequence ID" value="XM_056187744.1"/>
</dbReference>
<evidence type="ECO:0000313" key="4">
    <source>
        <dbReference type="Proteomes" id="UP001217417"/>
    </source>
</evidence>
<name>A0AAD7QR01_9ASCO</name>
<proteinExistence type="predicted"/>
<evidence type="ECO:0000259" key="2">
    <source>
        <dbReference type="Pfam" id="PF00561"/>
    </source>
</evidence>
<sequence>MDGSSQDWSVRWLLKSLKILSATGISCIGTLAVILYFAQSALIYPSSFPAGSRTDVPTPDRYNIPYEDVTLETEDGEKIKLFVMKQTDPELRTDGQTVIICCANAGNMGHRLPIASAFYKILQYNVVLFSYRGYGLSTGKPSEAGIKIDSETVFEYVKKEKELLDTDIILYGQSLGGAVAIYLAEKHEDEIAGLIIENTFRSIPSLIPSVLPVAQYFTFLCHQIWPSEQRLLKIKTLPILFLSGEKDEIVPPVQMKVLYEICRSPHKVWRQFANATHNETYLKDGYWTSIIDFSSDFIVKKTQ</sequence>
<evidence type="ECO:0000313" key="3">
    <source>
        <dbReference type="EMBL" id="KAJ8099690.1"/>
    </source>
</evidence>
<dbReference type="Pfam" id="PF00561">
    <property type="entry name" value="Abhydrolase_1"/>
    <property type="match status" value="1"/>
</dbReference>
<comment type="caution">
    <text evidence="3">The sequence shown here is derived from an EMBL/GenBank/DDBJ whole genome shotgun (WGS) entry which is preliminary data.</text>
</comment>
<organism evidence="3 4">
    <name type="scientific">Lipomyces tetrasporus</name>
    <dbReference type="NCBI Taxonomy" id="54092"/>
    <lineage>
        <taxon>Eukaryota</taxon>
        <taxon>Fungi</taxon>
        <taxon>Dikarya</taxon>
        <taxon>Ascomycota</taxon>
        <taxon>Saccharomycotina</taxon>
        <taxon>Lipomycetes</taxon>
        <taxon>Lipomycetales</taxon>
        <taxon>Lipomycetaceae</taxon>
        <taxon>Lipomyces</taxon>
    </lineage>
</organism>
<keyword evidence="1" id="KW-0812">Transmembrane</keyword>
<reference evidence="3" key="1">
    <citation type="submission" date="2023-03" db="EMBL/GenBank/DDBJ databases">
        <title>Near-Complete genome sequence of Lipomyces tetrasporous NRRL Y-64009, an oleaginous yeast capable of growing on lignocellulosic hydrolysates.</title>
        <authorList>
            <consortium name="Lawrence Berkeley National Laboratory"/>
            <person name="Jagtap S.S."/>
            <person name="Liu J.-J."/>
            <person name="Walukiewicz H.E."/>
            <person name="Pangilinan J."/>
            <person name="Lipzen A."/>
            <person name="Ahrendt S."/>
            <person name="Koriabine M."/>
            <person name="Cobaugh K."/>
            <person name="Salamov A."/>
            <person name="Yoshinaga Y."/>
            <person name="Ng V."/>
            <person name="Daum C."/>
            <person name="Grigoriev I.V."/>
            <person name="Slininger P.J."/>
            <person name="Dien B.S."/>
            <person name="Jin Y.-S."/>
            <person name="Rao C.V."/>
        </authorList>
    </citation>
    <scope>NUCLEOTIDE SEQUENCE</scope>
    <source>
        <strain evidence="3">NRRL Y-64009</strain>
    </source>
</reference>
<keyword evidence="1" id="KW-1133">Transmembrane helix</keyword>
<keyword evidence="3" id="KW-0378">Hydrolase</keyword>
<dbReference type="PANTHER" id="PTHR12277">
    <property type="entry name" value="ALPHA/BETA HYDROLASE DOMAIN-CONTAINING PROTEIN"/>
    <property type="match status" value="1"/>
</dbReference>
<gene>
    <name evidence="3" type="ORF">POJ06DRAFT_254230</name>
</gene>
<keyword evidence="1" id="KW-0472">Membrane</keyword>
<dbReference type="GO" id="GO:0016020">
    <property type="term" value="C:membrane"/>
    <property type="evidence" value="ECO:0007669"/>
    <property type="project" value="TreeGrafter"/>
</dbReference>
<dbReference type="InterPro" id="IPR029058">
    <property type="entry name" value="AB_hydrolase_fold"/>
</dbReference>
<dbReference type="Proteomes" id="UP001217417">
    <property type="component" value="Unassembled WGS sequence"/>
</dbReference>
<dbReference type="PANTHER" id="PTHR12277:SF81">
    <property type="entry name" value="PROTEIN ABHD13"/>
    <property type="match status" value="1"/>
</dbReference>
<accession>A0AAD7QR01</accession>
<dbReference type="GeneID" id="80882910"/>
<keyword evidence="4" id="KW-1185">Reference proteome</keyword>